<feature type="compositionally biased region" description="Pro residues" evidence="6">
    <location>
        <begin position="225"/>
        <end position="235"/>
    </location>
</feature>
<gene>
    <name evidence="7" type="ORF">VaNZ11_014125</name>
</gene>
<evidence type="ECO:0000313" key="8">
    <source>
        <dbReference type="Proteomes" id="UP001165090"/>
    </source>
</evidence>
<keyword evidence="2" id="KW-0479">Metal-binding</keyword>
<feature type="region of interest" description="Disordered" evidence="6">
    <location>
        <begin position="2144"/>
        <end position="2188"/>
    </location>
</feature>
<feature type="non-terminal residue" evidence="7">
    <location>
        <position position="2615"/>
    </location>
</feature>
<feature type="region of interest" description="Disordered" evidence="6">
    <location>
        <begin position="1117"/>
        <end position="1164"/>
    </location>
</feature>
<reference evidence="7 8" key="1">
    <citation type="journal article" date="2023" name="IScience">
        <title>Expanded male sex-determining region conserved during the evolution of homothallism in the green alga Volvox.</title>
        <authorList>
            <person name="Yamamoto K."/>
            <person name="Matsuzaki R."/>
            <person name="Mahakham W."/>
            <person name="Heman W."/>
            <person name="Sekimoto H."/>
            <person name="Kawachi M."/>
            <person name="Minakuchi Y."/>
            <person name="Toyoda A."/>
            <person name="Nozaki H."/>
        </authorList>
    </citation>
    <scope>NUCLEOTIDE SEQUENCE [LARGE SCALE GENOMIC DNA]</scope>
    <source>
        <strain evidence="7 8">NIES-4468</strain>
    </source>
</reference>
<keyword evidence="3" id="KW-0223">Dioxygenase</keyword>
<dbReference type="Proteomes" id="UP001165090">
    <property type="component" value="Unassembled WGS sequence"/>
</dbReference>
<feature type="region of interest" description="Disordered" evidence="6">
    <location>
        <begin position="1632"/>
        <end position="1668"/>
    </location>
</feature>
<comment type="caution">
    <text evidence="7">The sequence shown here is derived from an EMBL/GenBank/DDBJ whole genome shotgun (WGS) entry which is preliminary data.</text>
</comment>
<feature type="region of interest" description="Disordered" evidence="6">
    <location>
        <begin position="1859"/>
        <end position="1882"/>
    </location>
</feature>
<feature type="region of interest" description="Disordered" evidence="6">
    <location>
        <begin position="1240"/>
        <end position="1290"/>
    </location>
</feature>
<feature type="compositionally biased region" description="Low complexity" evidence="6">
    <location>
        <begin position="1815"/>
        <end position="1833"/>
    </location>
</feature>
<feature type="region of interest" description="Disordered" evidence="6">
    <location>
        <begin position="770"/>
        <end position="793"/>
    </location>
</feature>
<feature type="compositionally biased region" description="Basic and acidic residues" evidence="6">
    <location>
        <begin position="698"/>
        <end position="707"/>
    </location>
</feature>
<comment type="similarity">
    <text evidence="1">Belongs to the alkB family.</text>
</comment>
<evidence type="ECO:0000256" key="3">
    <source>
        <dbReference type="ARBA" id="ARBA00022964"/>
    </source>
</evidence>
<feature type="compositionally biased region" description="Polar residues" evidence="6">
    <location>
        <begin position="683"/>
        <end position="697"/>
    </location>
</feature>
<keyword evidence="4" id="KW-0560">Oxidoreductase</keyword>
<feature type="compositionally biased region" description="Low complexity" evidence="6">
    <location>
        <begin position="1641"/>
        <end position="1659"/>
    </location>
</feature>
<evidence type="ECO:0000256" key="5">
    <source>
        <dbReference type="ARBA" id="ARBA00023004"/>
    </source>
</evidence>
<dbReference type="PANTHER" id="PTHR32074">
    <property type="entry name" value="RNA DEMETHYLASE ALKBH5"/>
    <property type="match status" value="1"/>
</dbReference>
<feature type="compositionally biased region" description="Pro residues" evidence="6">
    <location>
        <begin position="1559"/>
        <end position="1593"/>
    </location>
</feature>
<evidence type="ECO:0000256" key="6">
    <source>
        <dbReference type="SAM" id="MobiDB-lite"/>
    </source>
</evidence>
<feature type="compositionally biased region" description="Pro residues" evidence="6">
    <location>
        <begin position="2055"/>
        <end position="2068"/>
    </location>
</feature>
<feature type="region of interest" description="Disordered" evidence="6">
    <location>
        <begin position="641"/>
        <end position="664"/>
    </location>
</feature>
<feature type="compositionally biased region" description="Polar residues" evidence="6">
    <location>
        <begin position="2173"/>
        <end position="2188"/>
    </location>
</feature>
<evidence type="ECO:0000256" key="1">
    <source>
        <dbReference type="ARBA" id="ARBA00007879"/>
    </source>
</evidence>
<feature type="region of interest" description="Disordered" evidence="6">
    <location>
        <begin position="1772"/>
        <end position="1833"/>
    </location>
</feature>
<feature type="compositionally biased region" description="Acidic residues" evidence="6">
    <location>
        <begin position="1117"/>
        <end position="1146"/>
    </location>
</feature>
<keyword evidence="5" id="KW-0408">Iron</keyword>
<evidence type="ECO:0000256" key="4">
    <source>
        <dbReference type="ARBA" id="ARBA00023002"/>
    </source>
</evidence>
<feature type="compositionally biased region" description="Low complexity" evidence="6">
    <location>
        <begin position="1251"/>
        <end position="1264"/>
    </location>
</feature>
<dbReference type="InterPro" id="IPR032860">
    <property type="entry name" value="ALKBH5"/>
</dbReference>
<feature type="region of interest" description="Disordered" evidence="6">
    <location>
        <begin position="1515"/>
        <end position="1601"/>
    </location>
</feature>
<keyword evidence="8" id="KW-1185">Reference proteome</keyword>
<organism evidence="7 8">
    <name type="scientific">Volvox africanus</name>
    <dbReference type="NCBI Taxonomy" id="51714"/>
    <lineage>
        <taxon>Eukaryota</taxon>
        <taxon>Viridiplantae</taxon>
        <taxon>Chlorophyta</taxon>
        <taxon>core chlorophytes</taxon>
        <taxon>Chlorophyceae</taxon>
        <taxon>CS clade</taxon>
        <taxon>Chlamydomonadales</taxon>
        <taxon>Volvocaceae</taxon>
        <taxon>Volvox</taxon>
    </lineage>
</organism>
<feature type="compositionally biased region" description="Polar residues" evidence="6">
    <location>
        <begin position="1800"/>
        <end position="1810"/>
    </location>
</feature>
<feature type="compositionally biased region" description="Pro residues" evidence="6">
    <location>
        <begin position="1862"/>
        <end position="1877"/>
    </location>
</feature>
<protein>
    <submittedName>
        <fullName evidence="7">Uncharacterized protein</fullName>
    </submittedName>
</protein>
<feature type="region of interest" description="Disordered" evidence="6">
    <location>
        <begin position="1464"/>
        <end position="1492"/>
    </location>
</feature>
<feature type="region of interest" description="Disordered" evidence="6">
    <location>
        <begin position="681"/>
        <end position="735"/>
    </location>
</feature>
<feature type="region of interest" description="Disordered" evidence="6">
    <location>
        <begin position="2049"/>
        <end position="2114"/>
    </location>
</feature>
<feature type="region of interest" description="Disordered" evidence="6">
    <location>
        <begin position="221"/>
        <end position="296"/>
    </location>
</feature>
<feature type="region of interest" description="Disordered" evidence="6">
    <location>
        <begin position="1176"/>
        <end position="1210"/>
    </location>
</feature>
<name>A0ABQ5SIL6_9CHLO</name>
<dbReference type="EMBL" id="BSDZ01000086">
    <property type="protein sequence ID" value="GLI69491.1"/>
    <property type="molecule type" value="Genomic_DNA"/>
</dbReference>
<feature type="compositionally biased region" description="Low complexity" evidence="6">
    <location>
        <begin position="1478"/>
        <end position="1492"/>
    </location>
</feature>
<proteinExistence type="inferred from homology"/>
<evidence type="ECO:0000313" key="7">
    <source>
        <dbReference type="EMBL" id="GLI69491.1"/>
    </source>
</evidence>
<feature type="compositionally biased region" description="Low complexity" evidence="6">
    <location>
        <begin position="2144"/>
        <end position="2158"/>
    </location>
</feature>
<feature type="region of interest" description="Disordered" evidence="6">
    <location>
        <begin position="2565"/>
        <end position="2615"/>
    </location>
</feature>
<feature type="compositionally biased region" description="Gly residues" evidence="6">
    <location>
        <begin position="2565"/>
        <end position="2574"/>
    </location>
</feature>
<sequence>MEVAAGQLRLDQVFPLPVTDEIPNERCDQTNILTSLHDIYLSGKSAQARRVGVAGPGRVAEAQTAAPASDLREDLGALLQATYQQLTAYSGRDWPQQSTPTSSVSYIVASESTQEGTAGCYEPLPHVTIRPPGLVDRRGPQADVVADVMLRGTAVAIMPWRCDHTVREYLLQGHRRRALLAATGGVLYGAKALHDLRHEFRERVLVVLHFYWDGAQLSPCDAQLPPQPSQPPQPPRQQQQQQPLDPSLDQPLFQQRPLQGASQARQSGGQVARPEQLPPSSVEAVVRGKPAREQPSPIVAVTRVTEAETATADPAAAVSATRDSAPPGCLAGALPYRSIEESNVQLGVLVRKGVGGTYAFQAAHKALEAHGLLPLARHRPGAHRAANNMTAIRPYAFLGASPSASQGALASLLGVLSSSGAGDAVSGAAVAAAAAATTTNPNPNTNTNFIINTAAAANDAVSSSPAVGVRSALAAAVTSAPIMTPRGDAAAAAEAEATGASAPARAATHAPVMAMGTRTRTAAPPVLAAQSAVSAADRPMAVRASVGSLGGGLMSTAATRTRTDAEDAAQDVTMEVTGDTIDELLSAKLDDPHITQPTGSHLVYGSILLPQQLAEVDAAGAVPLSQPLVIASSCAASPQGFGNAEEASVPRGHSISSPDGVTSGAHGSCAALASGCPVAVSDDTGSGQGFTKETTSSESRDGFKDPRLAAMGSPGHSPAITVLTGRENPPLTHGSVIVPNIREVPLAEEAARTPAVHPKSDCTLFPATGSDLRSHPGAYRASPSVTEPLPPRRPQPYSVPLVTPAFPARKHIPHAAISTSLCQWRRSMAAYAMSAATAAVSAASGVRPSAASTAPGQTTGFSAARPSHQQTSAVKAPMLVAVSAGGPAPQQNAVDEPAGVEADVAANPKGEGGYSGGAAMAGLAALVPKHRPNSSSSSGRGGAGCGVVLHLVNLPHPLPAGIPIAALSEATPCTGAAATVTAAAAAAAAAAVTPCTTMAPHPEVQGKNAKVPDVHEVVRGRGVAESIKGAMRPTDSGTGDPAGRQMRIEEGEGAKADLDTAAAEADKRASDLHMKAAAGCQLVDADLEAKVGMEAQTCRTVDADVDMMDVEEIPVADAETEAETEVEAEAEVEADGAMDLDDSDGDEGVRGAMDLGDPGGDRDDDYKLGMEVVIAVDPAEPTPHVEREGGGDGEATETAGGNGRGGREQDAAILGGHPAQVQLGTRGQLLTTSDNSIRASVGTHHHHHQHQQQQQLQQQQQQQQGAQLPTAEPNRGHAIPSQGYSSHRFGTPSWAFPGAGGGGIVARRGGAIGKPLKLYSYCCRLELYVDERLWRRTNKPGRDLLFSAVRAVERRLHDSFNEWNHESVVRHCAGLLERVRTGAANVGEATLPAIMRSSAGCGSWSLPPTTTVPLPAPSLQQQQQQQQQLLMQLAACQYVLVGALTAGQQLPRAAVAAPLDELRSSGDHQRCPRTSFQATASTSGGGTSAADGISTGGCVATVGAAAARAPCRTPAEAAEGGASHRTSHLPTAPPLVPTAPDVLTTQPAAPLLTGGGRSPRPPFGAPASPPAPPAPPPAPSAPPPAPPPPPASPLPILLTPSHHPHRQCVSLLSSSPLTPLLLAPTTPPPGLNAFAGSPWTASASSHPPGGTAPPSTTTADPSFDYPHTPWAATRLEDKAQGKPQLPVLSVTEASHEAHEGRSMVLEPCQDDDAHHVASSAAAELRGPGATPATPAAAATPLLPHLRLQGRVVEPLSGLHPHDAALAPAAMTRAGAPPQETPQPCSAGTCELPVFPHPTSAYHNNNQQGQKPQPEVTPRQPQQPSQSGSQQQQSTMQQQQLLVVQRLALLLQAAAAAATARSPQPPGATLPCAPPPPQQQLLLQPIPLPKMPAAASVSAATGVRFPTPAPGAAVAAAAAAAGGHRSDIPAAAAPAAAAPAAAGGSTNKISINATSVAPSPPRPRPPSLVAPTAVSHHQLLRALLSTAAASSSSTLPSRASANPVPGGIPAPSFQTPLRVRNTPGSCAHVHIPGGLPALVVMAAALSARISEGGGRSPPPAQLPLPPPEPTQADACQGHRGATAAHCHSPAPVTPTQLPPSPVPARAPALAPSEPTLQVPSGAGLLAASESWTAVAKEGAAGAAGEQGNAAAAGGSNSGALPPSGDEGKPDKAGHTQSGSSSALRTGASTVRTGIAAPGATTDRGLIPAAASNLGSPAGALVPTTATASVAAAAAAAAAELAAAPMAAAATAAATPSAVIVPGPFPCPLYMIGTRDSFTYHLQQMSTVVRSPDGRTFRRTEYFFHEDELPPDYWLFAGKPKAEFFTNATTHGSDNLSEEQQLSAATAVVRAAPASGPDQHQGRQGHPAAAAAAATAMATAVATPSSADNSAAACVSNCRALAAPVTPPSLSPSSIPAAPTIRLPRGLPAQTKQGAALVPNLNPDYLELRSHRCPDGGLVSAADVTAAAEATAPEPAGNANAVDGMEVDGGKASTICRDGADGTGPQAVDRIADGAEDIRCGVVAQEESRDGDDKGDDEIAALEAIADVMEAVMGAVDDGVADVSIRGVGGEDGGGANSVPNAGEGNSDVGLSNGGHSDSRRRVGTEQAGSGSGSGRG</sequence>
<accession>A0ABQ5SIL6</accession>
<dbReference type="PANTHER" id="PTHR32074:SF2">
    <property type="entry name" value="RNA DEMETHYLASE ALKBH5"/>
    <property type="match status" value="1"/>
</dbReference>
<evidence type="ECO:0000256" key="2">
    <source>
        <dbReference type="ARBA" id="ARBA00022723"/>
    </source>
</evidence>
<feature type="compositionally biased region" description="Low complexity" evidence="6">
    <location>
        <begin position="236"/>
        <end position="270"/>
    </location>
</feature>